<sequence>MPFLIRYPAGIAKGSVCDDIICNVDFAPTFLDFANLHIPSYMQGESFRQLLEGNTPADWQQIAYHRYWMHNDIIHHAYAHYGVRDQRYKLIYWYNEPLEASGARPGGEKDKEWELFDCEKDPLELFNVYHDPAYAEKVKHMTRLLELKMEQIGDEPVHPIAITPYYHSKQIVRQNQRYATSWSYFDDSLWICTIKTSIVNYENLVRWIRSPSKGSSK</sequence>
<dbReference type="AlphaFoldDB" id="A0AAI9V830"/>
<comment type="similarity">
    <text evidence="1">Belongs to the sulfatase family.</text>
</comment>
<organism evidence="3 4">
    <name type="scientific">Colletotrichum cuscutae</name>
    <dbReference type="NCBI Taxonomy" id="1209917"/>
    <lineage>
        <taxon>Eukaryota</taxon>
        <taxon>Fungi</taxon>
        <taxon>Dikarya</taxon>
        <taxon>Ascomycota</taxon>
        <taxon>Pezizomycotina</taxon>
        <taxon>Sordariomycetes</taxon>
        <taxon>Hypocreomycetidae</taxon>
        <taxon>Glomerellales</taxon>
        <taxon>Glomerellaceae</taxon>
        <taxon>Colletotrichum</taxon>
        <taxon>Colletotrichum acutatum species complex</taxon>
    </lineage>
</organism>
<evidence type="ECO:0000313" key="3">
    <source>
        <dbReference type="EMBL" id="KAK1474729.1"/>
    </source>
</evidence>
<dbReference type="Gene3D" id="3.40.720.10">
    <property type="entry name" value="Alkaline Phosphatase, subunit A"/>
    <property type="match status" value="1"/>
</dbReference>
<gene>
    <name evidence="3" type="ORF">CCUS01_05354</name>
</gene>
<dbReference type="InterPro" id="IPR017850">
    <property type="entry name" value="Alkaline_phosphatase_core_sf"/>
</dbReference>
<protein>
    <submittedName>
        <fullName evidence="3">Extracellular sulfatase Sulf-2</fullName>
    </submittedName>
</protein>
<dbReference type="InterPro" id="IPR032506">
    <property type="entry name" value="SGSH_C"/>
</dbReference>
<reference evidence="3" key="1">
    <citation type="submission" date="2016-11" db="EMBL/GenBank/DDBJ databases">
        <title>The genome sequence of Colletotrichum cuscutae.</title>
        <authorList>
            <person name="Baroncelli R."/>
        </authorList>
    </citation>
    <scope>NUCLEOTIDE SEQUENCE</scope>
    <source>
        <strain evidence="3">IMI 304802</strain>
    </source>
</reference>
<dbReference type="PANTHER" id="PTHR43108:SF6">
    <property type="entry name" value="N-SULPHOGLUCOSAMINE SULPHOHYDROLASE"/>
    <property type="match status" value="1"/>
</dbReference>
<comment type="caution">
    <text evidence="3">The sequence shown here is derived from an EMBL/GenBank/DDBJ whole genome shotgun (WGS) entry which is preliminary data.</text>
</comment>
<evidence type="ECO:0000256" key="1">
    <source>
        <dbReference type="ARBA" id="ARBA00008779"/>
    </source>
</evidence>
<dbReference type="EMBL" id="MPDP01000157">
    <property type="protein sequence ID" value="KAK1474729.1"/>
    <property type="molecule type" value="Genomic_DNA"/>
</dbReference>
<dbReference type="Proteomes" id="UP001239213">
    <property type="component" value="Unassembled WGS sequence"/>
</dbReference>
<dbReference type="SUPFAM" id="SSF53649">
    <property type="entry name" value="Alkaline phosphatase-like"/>
    <property type="match status" value="1"/>
</dbReference>
<dbReference type="Pfam" id="PF16347">
    <property type="entry name" value="SGSH_C"/>
    <property type="match status" value="1"/>
</dbReference>
<evidence type="ECO:0000313" key="4">
    <source>
        <dbReference type="Proteomes" id="UP001239213"/>
    </source>
</evidence>
<proteinExistence type="inferred from homology"/>
<dbReference type="PANTHER" id="PTHR43108">
    <property type="entry name" value="N-ACETYLGLUCOSAMINE-6-SULFATASE FAMILY MEMBER"/>
    <property type="match status" value="1"/>
</dbReference>
<evidence type="ECO:0000259" key="2">
    <source>
        <dbReference type="Pfam" id="PF16347"/>
    </source>
</evidence>
<accession>A0AAI9V830</accession>
<keyword evidence="4" id="KW-1185">Reference proteome</keyword>
<feature type="domain" description="N-sulphoglucosamine sulphohydrolase C-terminal" evidence="2">
    <location>
        <begin position="1"/>
        <end position="146"/>
    </location>
</feature>
<name>A0AAI9V830_9PEZI</name>